<reference evidence="1" key="1">
    <citation type="journal article" date="2015" name="Nature">
        <title>Complex archaea that bridge the gap between prokaryotes and eukaryotes.</title>
        <authorList>
            <person name="Spang A."/>
            <person name="Saw J.H."/>
            <person name="Jorgensen S.L."/>
            <person name="Zaremba-Niedzwiedzka K."/>
            <person name="Martijn J."/>
            <person name="Lind A.E."/>
            <person name="van Eijk R."/>
            <person name="Schleper C."/>
            <person name="Guy L."/>
            <person name="Ettema T.J."/>
        </authorList>
    </citation>
    <scope>NUCLEOTIDE SEQUENCE</scope>
</reference>
<comment type="caution">
    <text evidence="1">The sequence shown here is derived from an EMBL/GenBank/DDBJ whole genome shotgun (WGS) entry which is preliminary data.</text>
</comment>
<proteinExistence type="predicted"/>
<sequence length="86" mass="9587">MAFSYTDSGQLIGHISKTFLMINRKADALKAQGTPIDPHIMDSLSHIILAPLTLLKHIDKPEKGKDTSKDIRDYLNFWPPTIAKGV</sequence>
<accession>A0A0F9K9L9</accession>
<feature type="non-terminal residue" evidence="1">
    <location>
        <position position="1"/>
    </location>
</feature>
<gene>
    <name evidence="1" type="ORF">LCGC14_1729950</name>
</gene>
<protein>
    <submittedName>
        <fullName evidence="1">Uncharacterized protein</fullName>
    </submittedName>
</protein>
<dbReference type="AlphaFoldDB" id="A0A0F9K9L9"/>
<name>A0A0F9K9L9_9ZZZZ</name>
<dbReference type="EMBL" id="LAZR01015687">
    <property type="protein sequence ID" value="KKM07838.1"/>
    <property type="molecule type" value="Genomic_DNA"/>
</dbReference>
<evidence type="ECO:0000313" key="1">
    <source>
        <dbReference type="EMBL" id="KKM07838.1"/>
    </source>
</evidence>
<organism evidence="1">
    <name type="scientific">marine sediment metagenome</name>
    <dbReference type="NCBI Taxonomy" id="412755"/>
    <lineage>
        <taxon>unclassified sequences</taxon>
        <taxon>metagenomes</taxon>
        <taxon>ecological metagenomes</taxon>
    </lineage>
</organism>